<organism evidence="4 5">
    <name type="scientific">Robertmurraya mangrovi</name>
    <dbReference type="NCBI Taxonomy" id="3098077"/>
    <lineage>
        <taxon>Bacteria</taxon>
        <taxon>Bacillati</taxon>
        <taxon>Bacillota</taxon>
        <taxon>Bacilli</taxon>
        <taxon>Bacillales</taxon>
        <taxon>Bacillaceae</taxon>
        <taxon>Robertmurraya</taxon>
    </lineage>
</organism>
<reference evidence="4 5" key="1">
    <citation type="submission" date="2023-11" db="EMBL/GenBank/DDBJ databases">
        <title>Bacillus jintuensis, isolated from a mudflat on the Beibu Gulf coast.</title>
        <authorList>
            <person name="Li M."/>
        </authorList>
    </citation>
    <scope>NUCLEOTIDE SEQUENCE [LARGE SCALE GENOMIC DNA]</scope>
    <source>
        <strain evidence="4 5">31A1R</strain>
        <plasmid evidence="4">unnamed</plasmid>
    </source>
</reference>
<name>A0ABU5IUJ9_9BACI</name>
<geneLocation type="plasmid" evidence="4">
    <name>unnamed</name>
</geneLocation>
<keyword evidence="3" id="KW-0812">Transmembrane</keyword>
<dbReference type="EMBL" id="JAXOFX010000002">
    <property type="protein sequence ID" value="MDZ5470813.1"/>
    <property type="molecule type" value="Genomic_DNA"/>
</dbReference>
<evidence type="ECO:0000256" key="1">
    <source>
        <dbReference type="SAM" id="Coils"/>
    </source>
</evidence>
<proteinExistence type="predicted"/>
<keyword evidence="3" id="KW-1133">Transmembrane helix</keyword>
<keyword evidence="4" id="KW-0614">Plasmid</keyword>
<accession>A0ABU5IUJ9</accession>
<feature type="compositionally biased region" description="Basic and acidic residues" evidence="2">
    <location>
        <begin position="18"/>
        <end position="49"/>
    </location>
</feature>
<gene>
    <name evidence="4" type="ORF">SM124_03510</name>
</gene>
<feature type="region of interest" description="Disordered" evidence="2">
    <location>
        <begin position="1"/>
        <end position="49"/>
    </location>
</feature>
<evidence type="ECO:0000256" key="3">
    <source>
        <dbReference type="SAM" id="Phobius"/>
    </source>
</evidence>
<evidence type="ECO:0000313" key="5">
    <source>
        <dbReference type="Proteomes" id="UP001290455"/>
    </source>
</evidence>
<sequence>MDKSEHKTITIKINGKNRPIEEKNKAKENRNEEESIRAQEDLVEKKEKVSPKMEETLAFQEIAAAQEAEDDQFDWILPELNDQDDMDIKEYKIASNNNKPPKGKGWKGLSTSIKKKNRNGIIPSIFFAVFFAVLLGTSFGFIMLKLVITEKIVETATPPGVAIDNNSGDKEENKGGTAAETSEVEVPTITSYIVQGGVFSTTDAANQAEEAVSKKGVPTRVININNQTALFIGLADNIENAKTLGKESGIDSFAKEVDFGGGTLKSSSKVESELLKLAPALYEVLIEGTAEISLSNSISNELLATINEQAKAWSTIDSKNIKVKELQQLKQELDNAIIHVNSYGKKKEPKVEKDLQQSLLNFLAIYQAL</sequence>
<keyword evidence="1" id="KW-0175">Coiled coil</keyword>
<dbReference type="RefSeq" id="WP_322445356.1">
    <property type="nucleotide sequence ID" value="NZ_JAXOFX010000002.1"/>
</dbReference>
<keyword evidence="3" id="KW-0472">Membrane</keyword>
<evidence type="ECO:0000313" key="4">
    <source>
        <dbReference type="EMBL" id="MDZ5470813.1"/>
    </source>
</evidence>
<feature type="region of interest" description="Disordered" evidence="2">
    <location>
        <begin position="158"/>
        <end position="183"/>
    </location>
</feature>
<keyword evidence="5" id="KW-1185">Reference proteome</keyword>
<dbReference type="Proteomes" id="UP001290455">
    <property type="component" value="Unassembled WGS sequence"/>
</dbReference>
<feature type="transmembrane region" description="Helical" evidence="3">
    <location>
        <begin position="121"/>
        <end position="144"/>
    </location>
</feature>
<protein>
    <submittedName>
        <fullName evidence="4">Stage II sporulation protein B</fullName>
    </submittedName>
</protein>
<evidence type="ECO:0000256" key="2">
    <source>
        <dbReference type="SAM" id="MobiDB-lite"/>
    </source>
</evidence>
<feature type="coiled-coil region" evidence="1">
    <location>
        <begin position="316"/>
        <end position="346"/>
    </location>
</feature>
<comment type="caution">
    <text evidence="4">The sequence shown here is derived from an EMBL/GenBank/DDBJ whole genome shotgun (WGS) entry which is preliminary data.</text>
</comment>